<organism evidence="1 2">
    <name type="scientific">Colocasia esculenta</name>
    <name type="common">Wild taro</name>
    <name type="synonym">Arum esculentum</name>
    <dbReference type="NCBI Taxonomy" id="4460"/>
    <lineage>
        <taxon>Eukaryota</taxon>
        <taxon>Viridiplantae</taxon>
        <taxon>Streptophyta</taxon>
        <taxon>Embryophyta</taxon>
        <taxon>Tracheophyta</taxon>
        <taxon>Spermatophyta</taxon>
        <taxon>Magnoliopsida</taxon>
        <taxon>Liliopsida</taxon>
        <taxon>Araceae</taxon>
        <taxon>Aroideae</taxon>
        <taxon>Colocasieae</taxon>
        <taxon>Colocasia</taxon>
    </lineage>
</organism>
<protein>
    <submittedName>
        <fullName evidence="1">Uncharacterized protein</fullName>
    </submittedName>
</protein>
<gene>
    <name evidence="1" type="ORF">Taro_047939</name>
</gene>
<comment type="caution">
    <text evidence="1">The sequence shown here is derived from an EMBL/GenBank/DDBJ whole genome shotgun (WGS) entry which is preliminary data.</text>
</comment>
<name>A0A843WWT0_COLES</name>
<keyword evidence="2" id="KW-1185">Reference proteome</keyword>
<evidence type="ECO:0000313" key="2">
    <source>
        <dbReference type="Proteomes" id="UP000652761"/>
    </source>
</evidence>
<accession>A0A843WWT0</accession>
<evidence type="ECO:0000313" key="1">
    <source>
        <dbReference type="EMBL" id="MQM15002.1"/>
    </source>
</evidence>
<dbReference type="AlphaFoldDB" id="A0A843WWT0"/>
<reference evidence="1" key="1">
    <citation type="submission" date="2017-07" db="EMBL/GenBank/DDBJ databases">
        <title>Taro Niue Genome Assembly and Annotation.</title>
        <authorList>
            <person name="Atibalentja N."/>
            <person name="Keating K."/>
            <person name="Fields C.J."/>
        </authorList>
    </citation>
    <scope>NUCLEOTIDE SEQUENCE</scope>
    <source>
        <strain evidence="1">Niue_2</strain>
        <tissue evidence="1">Leaf</tissue>
    </source>
</reference>
<proteinExistence type="predicted"/>
<dbReference type="EMBL" id="NMUH01006319">
    <property type="protein sequence ID" value="MQM15002.1"/>
    <property type="molecule type" value="Genomic_DNA"/>
</dbReference>
<sequence length="129" mass="13780">MPDGAFGGDDGDLGASSPTADTVFSPVVRLCGPADWARSAHRFSACERDKGVRRILNATALVVAFLLLSRCGPRLHASHVSHTGRHADVSLEKVTPYSVTFRRDSGAEALWWYLVVAGGVVELCSVEVV</sequence>
<dbReference type="Proteomes" id="UP000652761">
    <property type="component" value="Unassembled WGS sequence"/>
</dbReference>